<proteinExistence type="predicted"/>
<feature type="transmembrane region" description="Helical" evidence="1">
    <location>
        <begin position="216"/>
        <end position="239"/>
    </location>
</feature>
<dbReference type="AlphaFoldDB" id="E0TJD2"/>
<reference evidence="3" key="1">
    <citation type="journal article" date="2010" name="Genome Biol. Evol.">
        <title>Functional convergence in reduced genomes of bacterial symbionts spanning 200 My of evolution.</title>
        <authorList>
            <person name="McCutcheon J.P."/>
            <person name="Moran N.A."/>
        </authorList>
    </citation>
    <scope>NUCLEOTIDE SEQUENCE [LARGE SCALE GENOMIC DNA]</scope>
    <source>
        <strain evidence="3">CARI</strain>
    </source>
</reference>
<keyword evidence="3" id="KW-1185">Reference proteome</keyword>
<feature type="transmembrane region" description="Helical" evidence="1">
    <location>
        <begin position="84"/>
        <end position="103"/>
    </location>
</feature>
<dbReference type="Proteomes" id="UP000002231">
    <property type="component" value="Chromosome"/>
</dbReference>
<dbReference type="PANTHER" id="PTHR43044:SF1">
    <property type="entry name" value="QUINOL:CYTOCHROME C OXIDOREDUCTASE QUINONE-BINDING SUBUNIT 2"/>
    <property type="match status" value="1"/>
</dbReference>
<sequence>MNFLFRKIKMNFFFRKIQILLFVGLTFFIYSLYNQLYINDYNIIQLIDCYKLKYNNNYIYNNNKNYYIKQIYNRPWAALYTSTIYFFNISLGVFVFLTIQYISKSKWSIILINIMEGIIKFIPFGSILILLLLILNNIGIINMFYKMNDSIFNIIRSYIYIYILNFFLKKILYKKKNNNKIYYYSVLFIIFNSIYTIYIGWDWIMFLNTNFISTIFNWYLLGSNLVIGISIITLLYFFLFRKINFSFFKRKHLYDLSKYIFTTSLLWSYLWFSQFLLIWYSNIPEECVFFTNKANKYKYLEIIIIIINLIIPFLSLIKKNNKMNKKILILICINLIIGHYLNLYNLIMPESVGIFSGYEEISSFLFVGSLFFLNTIKYFNNYLI</sequence>
<dbReference type="KEGG" id="sum:SMCARI_086"/>
<dbReference type="EMBL" id="CP002163">
    <property type="protein sequence ID" value="ADM89909.1"/>
    <property type="molecule type" value="Genomic_DNA"/>
</dbReference>
<gene>
    <name evidence="2" type="ordered locus">SMCARI_086</name>
</gene>
<dbReference type="PANTHER" id="PTHR43044">
    <property type="match status" value="1"/>
</dbReference>
<dbReference type="BioCyc" id="CSUL706194:GH8S-83-MONOMER"/>
<keyword evidence="1" id="KW-1133">Transmembrane helix</keyword>
<evidence type="ECO:0000313" key="3">
    <source>
        <dbReference type="Proteomes" id="UP000002231"/>
    </source>
</evidence>
<keyword evidence="1" id="KW-0472">Membrane</keyword>
<feature type="transmembrane region" description="Helical" evidence="1">
    <location>
        <begin position="299"/>
        <end position="316"/>
    </location>
</feature>
<name>E0TJD2_KARMC</name>
<dbReference type="HOGENOM" id="CLU_042661_1_0_10"/>
<organism evidence="2 3">
    <name type="scientific">Karelsulcia muelleri (strain CARI)</name>
    <name type="common">Sulcia muelleri</name>
    <dbReference type="NCBI Taxonomy" id="706194"/>
    <lineage>
        <taxon>Bacteria</taxon>
        <taxon>Pseudomonadati</taxon>
        <taxon>Bacteroidota</taxon>
        <taxon>Flavobacteriia</taxon>
        <taxon>Flavobacteriales</taxon>
        <taxon>Candidatus Karelsulcia</taxon>
    </lineage>
</organism>
<evidence type="ECO:0000256" key="1">
    <source>
        <dbReference type="SAM" id="Phobius"/>
    </source>
</evidence>
<feature type="transmembrane region" description="Helical" evidence="1">
    <location>
        <begin position="361"/>
        <end position="379"/>
    </location>
</feature>
<feature type="transmembrane region" description="Helical" evidence="1">
    <location>
        <begin position="124"/>
        <end position="145"/>
    </location>
</feature>
<keyword evidence="1" id="KW-0812">Transmembrane</keyword>
<feature type="transmembrane region" description="Helical" evidence="1">
    <location>
        <begin position="328"/>
        <end position="349"/>
    </location>
</feature>
<feature type="transmembrane region" description="Helical" evidence="1">
    <location>
        <begin position="12"/>
        <end position="33"/>
    </location>
</feature>
<feature type="transmembrane region" description="Helical" evidence="1">
    <location>
        <begin position="259"/>
        <end position="279"/>
    </location>
</feature>
<accession>E0TJD2</accession>
<feature type="transmembrane region" description="Helical" evidence="1">
    <location>
        <begin position="151"/>
        <end position="169"/>
    </location>
</feature>
<dbReference type="STRING" id="706194.SMCARI_086"/>
<protein>
    <submittedName>
        <fullName evidence="2">Uncharacterized protein</fullName>
    </submittedName>
</protein>
<feature type="transmembrane region" description="Helical" evidence="1">
    <location>
        <begin position="181"/>
        <end position="204"/>
    </location>
</feature>
<evidence type="ECO:0000313" key="2">
    <source>
        <dbReference type="EMBL" id="ADM89909.1"/>
    </source>
</evidence>